<dbReference type="EMBL" id="BAAASE010000001">
    <property type="protein sequence ID" value="GAA2383533.1"/>
    <property type="molecule type" value="Genomic_DNA"/>
</dbReference>
<accession>A0ABP5ULP8</accession>
<comment type="caution">
    <text evidence="2">The sequence shown here is derived from an EMBL/GenBank/DDBJ whole genome shotgun (WGS) entry which is preliminary data.</text>
</comment>
<dbReference type="Proteomes" id="UP001499986">
    <property type="component" value="Unassembled WGS sequence"/>
</dbReference>
<keyword evidence="3" id="KW-1185">Reference proteome</keyword>
<feature type="region of interest" description="Disordered" evidence="1">
    <location>
        <begin position="1"/>
        <end position="29"/>
    </location>
</feature>
<evidence type="ECO:0000313" key="2">
    <source>
        <dbReference type="EMBL" id="GAA2383533.1"/>
    </source>
</evidence>
<reference evidence="3" key="1">
    <citation type="journal article" date="2019" name="Int. J. Syst. Evol. Microbiol.">
        <title>The Global Catalogue of Microorganisms (GCM) 10K type strain sequencing project: providing services to taxonomists for standard genome sequencing and annotation.</title>
        <authorList>
            <consortium name="The Broad Institute Genomics Platform"/>
            <consortium name="The Broad Institute Genome Sequencing Center for Infectious Disease"/>
            <person name="Wu L."/>
            <person name="Ma J."/>
        </authorList>
    </citation>
    <scope>NUCLEOTIDE SEQUENCE [LARGE SCALE GENOMIC DNA]</scope>
    <source>
        <strain evidence="3">JCM 4358</strain>
    </source>
</reference>
<evidence type="ECO:0000256" key="1">
    <source>
        <dbReference type="SAM" id="MobiDB-lite"/>
    </source>
</evidence>
<feature type="compositionally biased region" description="Basic and acidic residues" evidence="1">
    <location>
        <begin position="1"/>
        <end position="10"/>
    </location>
</feature>
<gene>
    <name evidence="2" type="ORF">GCM10010255_07660</name>
</gene>
<name>A0ABP5ULP8_9ACTN</name>
<sequence>MQMRDQRDVRLAGAGRRQVPAPAAQVREPACEQRIGEHAYVRVLDRASGVTPPGDLHRHFFAPFARLPEAYVQE</sequence>
<organism evidence="2 3">
    <name type="scientific">Streptomyces coeruleofuscus</name>
    <dbReference type="NCBI Taxonomy" id="66879"/>
    <lineage>
        <taxon>Bacteria</taxon>
        <taxon>Bacillati</taxon>
        <taxon>Actinomycetota</taxon>
        <taxon>Actinomycetes</taxon>
        <taxon>Kitasatosporales</taxon>
        <taxon>Streptomycetaceae</taxon>
        <taxon>Streptomyces</taxon>
    </lineage>
</organism>
<protein>
    <submittedName>
        <fullName evidence="2">Uncharacterized protein</fullName>
    </submittedName>
</protein>
<evidence type="ECO:0000313" key="3">
    <source>
        <dbReference type="Proteomes" id="UP001499986"/>
    </source>
</evidence>
<proteinExistence type="predicted"/>